<sequence>MAAPPSLGTRRLVCLDGPAGSGKTTLAARVRRAVPAEVPCRVVHLDDLYPGWDGLRAGVEHVVETVVRPFAEGRPGRYRRWDWHASAPGPWVDVPLVDLLVLEGVGAGSLLVDDLVTTLVWVEADHDVRLARGVQREGVASRDDFVAWMASEAPYLDEQRTRARADLVVRT</sequence>
<organism evidence="1 2">
    <name type="scientific">Nocardioides iriomotensis</name>
    <dbReference type="NCBI Taxonomy" id="715784"/>
    <lineage>
        <taxon>Bacteria</taxon>
        <taxon>Bacillati</taxon>
        <taxon>Actinomycetota</taxon>
        <taxon>Actinomycetes</taxon>
        <taxon>Propionibacteriales</taxon>
        <taxon>Nocardioidaceae</taxon>
        <taxon>Nocardioides</taxon>
    </lineage>
</organism>
<dbReference type="EMBL" id="SDPU01000025">
    <property type="protein sequence ID" value="RYU11240.1"/>
    <property type="molecule type" value="Genomic_DNA"/>
</dbReference>
<name>A0A4Q5IYJ1_9ACTN</name>
<evidence type="ECO:0000313" key="2">
    <source>
        <dbReference type="Proteomes" id="UP000291189"/>
    </source>
</evidence>
<keyword evidence="2" id="KW-1185">Reference proteome</keyword>
<evidence type="ECO:0000313" key="1">
    <source>
        <dbReference type="EMBL" id="RYU11240.1"/>
    </source>
</evidence>
<keyword evidence="1" id="KW-0808">Transferase</keyword>
<dbReference type="Gene3D" id="3.40.50.300">
    <property type="entry name" value="P-loop containing nucleotide triphosphate hydrolases"/>
    <property type="match status" value="1"/>
</dbReference>
<gene>
    <name evidence="1" type="ORF">ETU37_14065</name>
</gene>
<reference evidence="1 2" key="1">
    <citation type="submission" date="2019-01" db="EMBL/GenBank/DDBJ databases">
        <title>Nocardioides guangzhouensis sp. nov., an actinobacterium isolated from soil.</title>
        <authorList>
            <person name="Fu Y."/>
            <person name="Cai Y."/>
            <person name="Lin Z."/>
            <person name="Chen P."/>
        </authorList>
    </citation>
    <scope>NUCLEOTIDE SEQUENCE [LARGE SCALE GENOMIC DNA]</scope>
    <source>
        <strain evidence="1 2">NBRC 105384</strain>
    </source>
</reference>
<comment type="caution">
    <text evidence="1">The sequence shown here is derived from an EMBL/GenBank/DDBJ whole genome shotgun (WGS) entry which is preliminary data.</text>
</comment>
<dbReference type="AlphaFoldDB" id="A0A4Q5IYJ1"/>
<dbReference type="InterPro" id="IPR027417">
    <property type="entry name" value="P-loop_NTPase"/>
</dbReference>
<dbReference type="GO" id="GO:0016740">
    <property type="term" value="F:transferase activity"/>
    <property type="evidence" value="ECO:0007669"/>
    <property type="project" value="UniProtKB-KW"/>
</dbReference>
<dbReference type="Proteomes" id="UP000291189">
    <property type="component" value="Unassembled WGS sequence"/>
</dbReference>
<proteinExistence type="predicted"/>
<protein>
    <submittedName>
        <fullName evidence="1">4-amino-4-deoxy-L-arabinose transferase</fullName>
    </submittedName>
</protein>
<dbReference type="SUPFAM" id="SSF52540">
    <property type="entry name" value="P-loop containing nucleoside triphosphate hydrolases"/>
    <property type="match status" value="1"/>
</dbReference>
<dbReference type="OrthoDB" id="3237545at2"/>
<accession>A0A4Q5IYJ1</accession>